<gene>
    <name evidence="1" type="ORF">BDN72DRAFT_833503</name>
</gene>
<evidence type="ECO:0000313" key="2">
    <source>
        <dbReference type="Proteomes" id="UP000308600"/>
    </source>
</evidence>
<proteinExistence type="predicted"/>
<accession>A0ACD3B9K3</accession>
<dbReference type="Proteomes" id="UP000308600">
    <property type="component" value="Unassembled WGS sequence"/>
</dbReference>
<keyword evidence="2" id="KW-1185">Reference proteome</keyword>
<name>A0ACD3B9K3_9AGAR</name>
<reference evidence="1 2" key="1">
    <citation type="journal article" date="2019" name="Nat. Ecol. Evol.">
        <title>Megaphylogeny resolves global patterns of mushroom evolution.</title>
        <authorList>
            <person name="Varga T."/>
            <person name="Krizsan K."/>
            <person name="Foldi C."/>
            <person name="Dima B."/>
            <person name="Sanchez-Garcia M."/>
            <person name="Sanchez-Ramirez S."/>
            <person name="Szollosi G.J."/>
            <person name="Szarkandi J.G."/>
            <person name="Papp V."/>
            <person name="Albert L."/>
            <person name="Andreopoulos W."/>
            <person name="Angelini C."/>
            <person name="Antonin V."/>
            <person name="Barry K.W."/>
            <person name="Bougher N.L."/>
            <person name="Buchanan P."/>
            <person name="Buyck B."/>
            <person name="Bense V."/>
            <person name="Catcheside P."/>
            <person name="Chovatia M."/>
            <person name="Cooper J."/>
            <person name="Damon W."/>
            <person name="Desjardin D."/>
            <person name="Finy P."/>
            <person name="Geml J."/>
            <person name="Haridas S."/>
            <person name="Hughes K."/>
            <person name="Justo A."/>
            <person name="Karasinski D."/>
            <person name="Kautmanova I."/>
            <person name="Kiss B."/>
            <person name="Kocsube S."/>
            <person name="Kotiranta H."/>
            <person name="LaButti K.M."/>
            <person name="Lechner B.E."/>
            <person name="Liimatainen K."/>
            <person name="Lipzen A."/>
            <person name="Lukacs Z."/>
            <person name="Mihaltcheva S."/>
            <person name="Morgado L.N."/>
            <person name="Niskanen T."/>
            <person name="Noordeloos M.E."/>
            <person name="Ohm R.A."/>
            <person name="Ortiz-Santana B."/>
            <person name="Ovrebo C."/>
            <person name="Racz N."/>
            <person name="Riley R."/>
            <person name="Savchenko A."/>
            <person name="Shiryaev A."/>
            <person name="Soop K."/>
            <person name="Spirin V."/>
            <person name="Szebenyi C."/>
            <person name="Tomsovsky M."/>
            <person name="Tulloss R.E."/>
            <person name="Uehling J."/>
            <person name="Grigoriev I.V."/>
            <person name="Vagvolgyi C."/>
            <person name="Papp T."/>
            <person name="Martin F.M."/>
            <person name="Miettinen O."/>
            <person name="Hibbett D.S."/>
            <person name="Nagy L.G."/>
        </authorList>
    </citation>
    <scope>NUCLEOTIDE SEQUENCE [LARGE SCALE GENOMIC DNA]</scope>
    <source>
        <strain evidence="1 2">NL-1719</strain>
    </source>
</reference>
<organism evidence="1 2">
    <name type="scientific">Pluteus cervinus</name>
    <dbReference type="NCBI Taxonomy" id="181527"/>
    <lineage>
        <taxon>Eukaryota</taxon>
        <taxon>Fungi</taxon>
        <taxon>Dikarya</taxon>
        <taxon>Basidiomycota</taxon>
        <taxon>Agaricomycotina</taxon>
        <taxon>Agaricomycetes</taxon>
        <taxon>Agaricomycetidae</taxon>
        <taxon>Agaricales</taxon>
        <taxon>Pluteineae</taxon>
        <taxon>Pluteaceae</taxon>
        <taxon>Pluteus</taxon>
    </lineage>
</organism>
<sequence>MNPECGNECCPGCRSVAVAKSEFGLRDIEDAAYKVQLRPNIKTLTELTKSWNRWNHQGNISLESEMAMLCLDSFDALGATLINNVDEARRHEQGFVDIWPTILKWIMIVFSSRLRGKDHDSPPLTLFEEEAANAIVQVLFVLVFIPALRDIMAATPELLEIAASLWLLEDKTDTGGPVAVASPLISGFLGRLEDVTPVLDKLMAAAGDNPDTVLRIACARIERRLTSENLEHENQRILDNLTILDSSAAVKQGGYPMRRACVQVNVIPTCIAALEWIAAMLKAKGPNSLLSDMTYPAFSCIRGCLEIGNGYSEVLQAVRCGLIEVFIECSAEYSSWFSDQRDDIFEIFRSVIPKYLVYRPVTKATYQVLSRLVSVISARRIGDELACTVLIRLHNLSVQYHSLIAKSRTTPILCDNWKCSESRIKSNFLTCNACHFAWYCSPECQKADWKTGSCHKHNCPILRHTYLDHGPKAMFRDKTFLHELSLYVVRFNMPNLPDIIKRRHPSSSISSLVLLIDFQKVPVGCSLLSREEIVADMKEHPVGPDGANGVITLVSLALESAQWRNRLLVVSVIDQGEVEYGWTTQQTFLDLKRWGEVR</sequence>
<protein>
    <submittedName>
        <fullName evidence="1">Uncharacterized protein</fullName>
    </submittedName>
</protein>
<evidence type="ECO:0000313" key="1">
    <source>
        <dbReference type="EMBL" id="TFK74510.1"/>
    </source>
</evidence>
<dbReference type="EMBL" id="ML208268">
    <property type="protein sequence ID" value="TFK74510.1"/>
    <property type="molecule type" value="Genomic_DNA"/>
</dbReference>